<dbReference type="OrthoDB" id="9800258at2"/>
<evidence type="ECO:0000313" key="1">
    <source>
        <dbReference type="EMBL" id="RNL44796.1"/>
    </source>
</evidence>
<protein>
    <recommendedName>
        <fullName evidence="3">Addiction module antitoxin RelB</fullName>
    </recommendedName>
</protein>
<reference evidence="2" key="1">
    <citation type="submission" date="2018-05" db="EMBL/GenBank/DDBJ databases">
        <title>Genome Sequencing of selected type strains of the family Eggerthellaceae.</title>
        <authorList>
            <person name="Danylec N."/>
            <person name="Stoll D.A."/>
            <person name="Doetsch A."/>
            <person name="Huch M."/>
        </authorList>
    </citation>
    <scope>NUCLEOTIDE SEQUENCE [LARGE SCALE GENOMIC DNA]</scope>
    <source>
        <strain evidence="2">DSM 16106</strain>
    </source>
</reference>
<evidence type="ECO:0008006" key="3">
    <source>
        <dbReference type="Google" id="ProtNLM"/>
    </source>
</evidence>
<dbReference type="EMBL" id="QICD01000009">
    <property type="protein sequence ID" value="RNL44796.1"/>
    <property type="molecule type" value="Genomic_DNA"/>
</dbReference>
<dbReference type="NCBIfam" id="TIGR02683">
    <property type="entry name" value="upstrm_HI1419"/>
    <property type="match status" value="1"/>
</dbReference>
<dbReference type="PIRSF" id="PIRSF028744">
    <property type="entry name" value="Addict_mod_HI1419"/>
    <property type="match status" value="1"/>
</dbReference>
<dbReference type="AlphaFoldDB" id="A0A3N0BC01"/>
<dbReference type="InterPro" id="IPR014056">
    <property type="entry name" value="TypeIITA-like_toxin_pred"/>
</dbReference>
<dbReference type="RefSeq" id="WP_123192096.1">
    <property type="nucleotide sequence ID" value="NZ_QICD01000009.1"/>
</dbReference>
<proteinExistence type="predicted"/>
<evidence type="ECO:0000313" key="2">
    <source>
        <dbReference type="Proteomes" id="UP000278632"/>
    </source>
</evidence>
<dbReference type="PANTHER" id="PTHR41791">
    <property type="entry name" value="SSL7039 PROTEIN"/>
    <property type="match status" value="1"/>
</dbReference>
<organism evidence="1 2">
    <name type="scientific">Paraeggerthella hongkongensis</name>
    <dbReference type="NCBI Taxonomy" id="230658"/>
    <lineage>
        <taxon>Bacteria</taxon>
        <taxon>Bacillati</taxon>
        <taxon>Actinomycetota</taxon>
        <taxon>Coriobacteriia</taxon>
        <taxon>Eggerthellales</taxon>
        <taxon>Eggerthellaceae</taxon>
        <taxon>Paraeggerthella</taxon>
    </lineage>
</organism>
<comment type="caution">
    <text evidence="1">The sequence shown here is derived from an EMBL/GenBank/DDBJ whole genome shotgun (WGS) entry which is preliminary data.</text>
</comment>
<sequence length="104" mass="11960">MADDSWTVETTPSFDRWMRRLKDRTAASMVTIRIRRMQVGLFGDVRDVGEHVFEMRIAYGPGYRLYGTRAGSSIIVLLCAGDKSSQARDIVKAKRMAKSFRRKR</sequence>
<dbReference type="Proteomes" id="UP000278632">
    <property type="component" value="Unassembled WGS sequence"/>
</dbReference>
<name>A0A3N0BC01_9ACTN</name>
<keyword evidence="2" id="KW-1185">Reference proteome</keyword>
<accession>A0A3N0BC01</accession>
<dbReference type="PANTHER" id="PTHR41791:SF1">
    <property type="entry name" value="SSL7039 PROTEIN"/>
    <property type="match status" value="1"/>
</dbReference>
<gene>
    <name evidence="1" type="ORF">DMP08_06295</name>
</gene>